<evidence type="ECO:0000313" key="6">
    <source>
        <dbReference type="EMBL" id="KIW84748.1"/>
    </source>
</evidence>
<dbReference type="GO" id="GO:0004089">
    <property type="term" value="F:carbonate dehydratase activity"/>
    <property type="evidence" value="ECO:0007669"/>
    <property type="project" value="UniProtKB-UniRule"/>
</dbReference>
<evidence type="ECO:0000256" key="4">
    <source>
        <dbReference type="PIRSR" id="PIRSR601765-1"/>
    </source>
</evidence>
<dbReference type="HOGENOM" id="CLU_084253_4_1_1"/>
<dbReference type="AlphaFoldDB" id="A0A0D2GUS8"/>
<evidence type="ECO:0000256" key="3">
    <source>
        <dbReference type="ARBA" id="ARBA00022833"/>
    </source>
</evidence>
<dbReference type="Proteomes" id="UP000053029">
    <property type="component" value="Unassembled WGS sequence"/>
</dbReference>
<feature type="binding site" evidence="4">
    <location>
        <position position="100"/>
    </location>
    <ligand>
        <name>Zn(2+)</name>
        <dbReference type="ChEBI" id="CHEBI:29105"/>
    </ligand>
</feature>
<keyword evidence="3 4" id="KW-0862">Zinc</keyword>
<keyword evidence="2 4" id="KW-0479">Metal-binding</keyword>
<dbReference type="STRING" id="1442368.A0A0D2GUS8"/>
<dbReference type="PANTHER" id="PTHR43175:SF3">
    <property type="entry name" value="CARBON DISULFIDE HYDROLASE"/>
    <property type="match status" value="1"/>
</dbReference>
<evidence type="ECO:0000313" key="7">
    <source>
        <dbReference type="Proteomes" id="UP000053029"/>
    </source>
</evidence>
<dbReference type="SMART" id="SM00947">
    <property type="entry name" value="Pro_CA"/>
    <property type="match status" value="1"/>
</dbReference>
<dbReference type="EMBL" id="KN846969">
    <property type="protein sequence ID" value="KIW84748.1"/>
    <property type="molecule type" value="Genomic_DNA"/>
</dbReference>
<feature type="binding site" evidence="4">
    <location>
        <position position="45"/>
    </location>
    <ligand>
        <name>Zn(2+)</name>
        <dbReference type="ChEBI" id="CHEBI:29105"/>
    </ligand>
</feature>
<dbReference type="SUPFAM" id="SSF53056">
    <property type="entry name" value="beta-carbonic anhydrase, cab"/>
    <property type="match status" value="1"/>
</dbReference>
<gene>
    <name evidence="6" type="ORF">Z517_00136</name>
</gene>
<comment type="cofactor">
    <cofactor evidence="4">
        <name>Zn(2+)</name>
        <dbReference type="ChEBI" id="CHEBI:29105"/>
    </cofactor>
    <text evidence="4">Binds 1 zinc ion per subunit.</text>
</comment>
<reference evidence="6 7" key="1">
    <citation type="submission" date="2015-01" db="EMBL/GenBank/DDBJ databases">
        <title>The Genome Sequence of Fonsecaea pedrosoi CBS 271.37.</title>
        <authorList>
            <consortium name="The Broad Institute Genomics Platform"/>
            <person name="Cuomo C."/>
            <person name="de Hoog S."/>
            <person name="Gorbushina A."/>
            <person name="Stielow B."/>
            <person name="Teixiera M."/>
            <person name="Abouelleil A."/>
            <person name="Chapman S.B."/>
            <person name="Priest M."/>
            <person name="Young S.K."/>
            <person name="Wortman J."/>
            <person name="Nusbaum C."/>
            <person name="Birren B."/>
        </authorList>
    </citation>
    <scope>NUCLEOTIDE SEQUENCE [LARGE SCALE GENOMIC DNA]</scope>
    <source>
        <strain evidence="6 7">CBS 271.37</strain>
    </source>
</reference>
<protein>
    <recommendedName>
        <fullName evidence="5">Carbonic anhydrase</fullName>
        <ecNumber evidence="5">4.2.1.1</ecNumber>
    </recommendedName>
    <alternativeName>
        <fullName evidence="5">Carbonate dehydratase</fullName>
    </alternativeName>
</protein>
<keyword evidence="7" id="KW-1185">Reference proteome</keyword>
<keyword evidence="5" id="KW-0456">Lyase</keyword>
<dbReference type="OrthoDB" id="10248475at2759"/>
<dbReference type="Pfam" id="PF00484">
    <property type="entry name" value="Pro_CA"/>
    <property type="match status" value="1"/>
</dbReference>
<dbReference type="InterPro" id="IPR001765">
    <property type="entry name" value="Carbonic_anhydrase"/>
</dbReference>
<comment type="catalytic activity">
    <reaction evidence="5">
        <text>hydrogencarbonate + H(+) = CO2 + H2O</text>
        <dbReference type="Rhea" id="RHEA:10748"/>
        <dbReference type="ChEBI" id="CHEBI:15377"/>
        <dbReference type="ChEBI" id="CHEBI:15378"/>
        <dbReference type="ChEBI" id="CHEBI:16526"/>
        <dbReference type="ChEBI" id="CHEBI:17544"/>
        <dbReference type="EC" id="4.2.1.1"/>
    </reaction>
</comment>
<dbReference type="GeneID" id="25299626"/>
<sequence>MAPKLTAQEVIDRHGSTLGHHKRIPTFAEMQEQGIELPHILIISCADPRCIPENIFQLKTGEVVVCRVAGGNAQLAVNSLLSIDTLLNFTDVIIVQHTNCGATMYRDNVVKGELHKRAPSLEAEINNMEFYEITGSLEENVKKSMTFLKKSPFVPESLKSNIRGFVFHIDSGELKEVTF</sequence>
<name>A0A0D2GUS8_9EURO</name>
<dbReference type="Gene3D" id="3.40.1050.10">
    <property type="entry name" value="Carbonic anhydrase"/>
    <property type="match status" value="1"/>
</dbReference>
<accession>A0A0D2GUS8</accession>
<feature type="binding site" evidence="4">
    <location>
        <position position="97"/>
    </location>
    <ligand>
        <name>Zn(2+)</name>
        <dbReference type="ChEBI" id="CHEBI:29105"/>
    </ligand>
</feature>
<dbReference type="EC" id="4.2.1.1" evidence="5"/>
<feature type="binding site" evidence="4">
    <location>
        <position position="47"/>
    </location>
    <ligand>
        <name>Zn(2+)</name>
        <dbReference type="ChEBI" id="CHEBI:29105"/>
    </ligand>
</feature>
<evidence type="ECO:0000256" key="5">
    <source>
        <dbReference type="RuleBase" id="RU003956"/>
    </source>
</evidence>
<evidence type="ECO:0000256" key="1">
    <source>
        <dbReference type="ARBA" id="ARBA00006217"/>
    </source>
</evidence>
<proteinExistence type="inferred from homology"/>
<dbReference type="VEuPathDB" id="FungiDB:Z517_00136"/>
<evidence type="ECO:0000256" key="2">
    <source>
        <dbReference type="ARBA" id="ARBA00022723"/>
    </source>
</evidence>
<comment type="function">
    <text evidence="5">Reversible hydration of carbon dioxide.</text>
</comment>
<dbReference type="PANTHER" id="PTHR43175">
    <property type="entry name" value="CARBONIC ANHYDRASE"/>
    <property type="match status" value="1"/>
</dbReference>
<dbReference type="RefSeq" id="XP_013288556.1">
    <property type="nucleotide sequence ID" value="XM_013433102.1"/>
</dbReference>
<organism evidence="6 7">
    <name type="scientific">Fonsecaea pedrosoi CBS 271.37</name>
    <dbReference type="NCBI Taxonomy" id="1442368"/>
    <lineage>
        <taxon>Eukaryota</taxon>
        <taxon>Fungi</taxon>
        <taxon>Dikarya</taxon>
        <taxon>Ascomycota</taxon>
        <taxon>Pezizomycotina</taxon>
        <taxon>Eurotiomycetes</taxon>
        <taxon>Chaetothyriomycetidae</taxon>
        <taxon>Chaetothyriales</taxon>
        <taxon>Herpotrichiellaceae</taxon>
        <taxon>Fonsecaea</taxon>
    </lineage>
</organism>
<dbReference type="InterPro" id="IPR036874">
    <property type="entry name" value="Carbonic_anhydrase_sf"/>
</dbReference>
<dbReference type="GO" id="GO:0008270">
    <property type="term" value="F:zinc ion binding"/>
    <property type="evidence" value="ECO:0007669"/>
    <property type="project" value="UniProtKB-UniRule"/>
</dbReference>
<comment type="similarity">
    <text evidence="1 5">Belongs to the beta-class carbonic anhydrase family.</text>
</comment>